<proteinExistence type="predicted"/>
<dbReference type="InterPro" id="IPR036117">
    <property type="entry name" value="DhaL_dom_sf"/>
</dbReference>
<organism evidence="3 4">
    <name type="scientific">Acidaminobacter hydrogenoformans DSM 2784</name>
    <dbReference type="NCBI Taxonomy" id="1120920"/>
    <lineage>
        <taxon>Bacteria</taxon>
        <taxon>Bacillati</taxon>
        <taxon>Bacillota</taxon>
        <taxon>Clostridia</taxon>
        <taxon>Peptostreptococcales</taxon>
        <taxon>Acidaminobacteraceae</taxon>
        <taxon>Acidaminobacter</taxon>
    </lineage>
</organism>
<dbReference type="PANTHER" id="PTHR33434">
    <property type="entry name" value="DEGV DOMAIN-CONTAINING PROTEIN DR_1986-RELATED"/>
    <property type="match status" value="1"/>
</dbReference>
<evidence type="ECO:0000313" key="4">
    <source>
        <dbReference type="Proteomes" id="UP000199208"/>
    </source>
</evidence>
<dbReference type="STRING" id="1120920.SAMN03080599_00486"/>
<evidence type="ECO:0000259" key="1">
    <source>
        <dbReference type="SMART" id="SM01120"/>
    </source>
</evidence>
<protein>
    <submittedName>
        <fullName evidence="3">Uncharacterized protein</fullName>
    </submittedName>
</protein>
<dbReference type="Gene3D" id="1.25.40.340">
    <property type="match status" value="1"/>
</dbReference>
<gene>
    <name evidence="3" type="ORF">SAMN03080599_00486</name>
</gene>
<dbReference type="PANTHER" id="PTHR33434:SF4">
    <property type="entry name" value="PHOSPHATASE PROTEIN"/>
    <property type="match status" value="1"/>
</dbReference>
<dbReference type="GO" id="GO:0006071">
    <property type="term" value="P:glycerol metabolic process"/>
    <property type="evidence" value="ECO:0007669"/>
    <property type="project" value="InterPro"/>
</dbReference>
<evidence type="ECO:0000259" key="2">
    <source>
        <dbReference type="SMART" id="SM01121"/>
    </source>
</evidence>
<dbReference type="Pfam" id="PF02734">
    <property type="entry name" value="Dak2"/>
    <property type="match status" value="1"/>
</dbReference>
<dbReference type="EMBL" id="FMWL01000002">
    <property type="protein sequence ID" value="SCZ76945.1"/>
    <property type="molecule type" value="Genomic_DNA"/>
</dbReference>
<dbReference type="InterPro" id="IPR033470">
    <property type="entry name" value="FakA-like_C"/>
</dbReference>
<dbReference type="SMART" id="SM01120">
    <property type="entry name" value="Dak2"/>
    <property type="match status" value="1"/>
</dbReference>
<dbReference type="GO" id="GO:0004371">
    <property type="term" value="F:glycerone kinase activity"/>
    <property type="evidence" value="ECO:0007669"/>
    <property type="project" value="InterPro"/>
</dbReference>
<keyword evidence="4" id="KW-1185">Reference proteome</keyword>
<dbReference type="InterPro" id="IPR004007">
    <property type="entry name" value="DhaL_dom"/>
</dbReference>
<dbReference type="SMART" id="SM01121">
    <property type="entry name" value="Dak1_2"/>
    <property type="match status" value="1"/>
</dbReference>
<evidence type="ECO:0000313" key="3">
    <source>
        <dbReference type="EMBL" id="SCZ76945.1"/>
    </source>
</evidence>
<feature type="domain" description="DhaL" evidence="1">
    <location>
        <begin position="36"/>
        <end position="202"/>
    </location>
</feature>
<dbReference type="InterPro" id="IPR050270">
    <property type="entry name" value="DegV_domain_contain"/>
</dbReference>
<dbReference type="Proteomes" id="UP000199208">
    <property type="component" value="Unassembled WGS sequence"/>
</dbReference>
<feature type="domain" description="Fatty acid kinase subunit A-like C-terminal" evidence="2">
    <location>
        <begin position="233"/>
        <end position="551"/>
    </location>
</feature>
<dbReference type="NCBIfam" id="TIGR03599">
    <property type="entry name" value="YloV"/>
    <property type="match status" value="1"/>
</dbReference>
<dbReference type="AlphaFoldDB" id="A0A1G5RS66"/>
<dbReference type="InterPro" id="IPR019986">
    <property type="entry name" value="YloV-like"/>
</dbReference>
<dbReference type="RefSeq" id="WP_242870759.1">
    <property type="nucleotide sequence ID" value="NZ_FMWL01000002.1"/>
</dbReference>
<accession>A0A1G5RS66</accession>
<reference evidence="3 4" key="1">
    <citation type="submission" date="2016-10" db="EMBL/GenBank/DDBJ databases">
        <authorList>
            <person name="de Groot N.N."/>
        </authorList>
    </citation>
    <scope>NUCLEOTIDE SEQUENCE [LARGE SCALE GENOMIC DNA]</scope>
    <source>
        <strain evidence="3 4">DSM 2784</strain>
    </source>
</reference>
<dbReference type="Pfam" id="PF13684">
    <property type="entry name" value="FakA-like_C"/>
    <property type="match status" value="1"/>
</dbReference>
<name>A0A1G5RS66_9FIRM</name>
<dbReference type="InterPro" id="IPR048394">
    <property type="entry name" value="FakA-like_M"/>
</dbReference>
<dbReference type="Pfam" id="PF21645">
    <property type="entry name" value="FakA-like_M"/>
    <property type="match status" value="1"/>
</dbReference>
<dbReference type="SUPFAM" id="SSF101473">
    <property type="entry name" value="DhaL-like"/>
    <property type="match status" value="1"/>
</dbReference>
<sequence length="551" mass="59823">MDIIKIDGVLLSKMFKQAAATLNRNKNLVDSLNVFPVPDGDTGTNMSLTMNAAINELSKYEGETSVEIISKAMSKGSLMGARGNSGVILSQIFRGFAKGCQEKKELTSIDLAHALKEASDTAYKAVMKPVEGTILTVIRKTAELGMDYTEQAVPVQELLENLIKRSEETLERTPDYLPVLKSAGVVDAGGKGLVFILLGFLDAVLGKEVEIQVERSENVLKAAGAALEPEAITFGYCTEFILETLRDDVPILRSEIQKLGDSMVFVQDESLVKVHIHTDNPGMALEKALKYGPLITVKIENMREQHSNLDHGVVLAEVGGQSPSAKKRVPEEKKPYGIIAVAMGEGFSQIFRELGVDVVVEGGQTMNPSTEDFLKAAADCNAEHLIILPNNSNIILAANQAKEVSSLPISVIPTKSIPQGIATLIEFDMDKSPSENEAAMTASIDHVKTLQVTYSVRDTQYGDIEIKKDDILGVADGKIVSVGQNIENVALDSIEKILDEDASILTVYYGEEISKTDAEMLIEKVSADHGDLDIECHYGGQPLYYYVISVE</sequence>